<dbReference type="GO" id="GO:0006351">
    <property type="term" value="P:DNA-templated transcription"/>
    <property type="evidence" value="ECO:0007669"/>
    <property type="project" value="InterPro"/>
</dbReference>
<comment type="similarity">
    <text evidence="1 6">Belongs to the RNA polymerase beta chain family.</text>
</comment>
<evidence type="ECO:0000256" key="3">
    <source>
        <dbReference type="ARBA" id="ARBA00022679"/>
    </source>
</evidence>
<comment type="catalytic activity">
    <reaction evidence="7">
        <text>RNA(n) + a ribonucleoside 5'-triphosphate = RNA(n+1) + diphosphate</text>
        <dbReference type="Rhea" id="RHEA:21248"/>
        <dbReference type="Rhea" id="RHEA-COMP:14527"/>
        <dbReference type="Rhea" id="RHEA-COMP:17342"/>
        <dbReference type="ChEBI" id="CHEBI:33019"/>
        <dbReference type="ChEBI" id="CHEBI:61557"/>
        <dbReference type="ChEBI" id="CHEBI:140395"/>
        <dbReference type="EC" id="2.7.7.6"/>
    </reaction>
</comment>
<evidence type="ECO:0000259" key="11">
    <source>
        <dbReference type="Pfam" id="PF04563"/>
    </source>
</evidence>
<dbReference type="PROSITE" id="PS01166">
    <property type="entry name" value="RNA_POL_BETA"/>
    <property type="match status" value="1"/>
</dbReference>
<dbReference type="Gene3D" id="3.90.1800.10">
    <property type="entry name" value="RNA polymerase alpha subunit dimerisation domain"/>
    <property type="match status" value="1"/>
</dbReference>
<keyword evidence="5 7" id="KW-0804">Transcription</keyword>
<feature type="domain" description="RNA polymerase beta subunit protrusion" evidence="11">
    <location>
        <begin position="35"/>
        <end position="358"/>
    </location>
</feature>
<feature type="domain" description="RNA polymerase Rpb2" evidence="9">
    <location>
        <begin position="989"/>
        <end position="1072"/>
    </location>
</feature>
<evidence type="ECO:0000313" key="14">
    <source>
        <dbReference type="Proteomes" id="UP000192501"/>
    </source>
</evidence>
<dbReference type="FunFam" id="2.40.270.10:FF:000011">
    <property type="entry name" value="DNA-directed RNA polymerase subunit beta"/>
    <property type="match status" value="1"/>
</dbReference>
<dbReference type="Gene3D" id="3.90.1100.10">
    <property type="match status" value="2"/>
</dbReference>
<dbReference type="Pfam" id="PF04565">
    <property type="entry name" value="RNA_pol_Rpb2_3"/>
    <property type="match status" value="1"/>
</dbReference>
<dbReference type="InterPro" id="IPR007642">
    <property type="entry name" value="RNA_pol_Rpb2_2"/>
</dbReference>
<dbReference type="CDD" id="cd00653">
    <property type="entry name" value="RNA_pol_B_RPB2"/>
    <property type="match status" value="1"/>
</dbReference>
<feature type="domain" description="RNA polymerase Rpb2" evidence="10">
    <location>
        <begin position="165"/>
        <end position="323"/>
    </location>
</feature>
<evidence type="ECO:0000259" key="9">
    <source>
        <dbReference type="Pfam" id="PF04560"/>
    </source>
</evidence>
<dbReference type="AlphaFoldDB" id="A0A1X0QJS9"/>
<evidence type="ECO:0000259" key="12">
    <source>
        <dbReference type="Pfam" id="PF04565"/>
    </source>
</evidence>
<dbReference type="GO" id="GO:0003677">
    <property type="term" value="F:DNA binding"/>
    <property type="evidence" value="ECO:0007669"/>
    <property type="project" value="InterPro"/>
</dbReference>
<comment type="function">
    <text evidence="7">DNA-dependent RNA polymerase catalyzes the transcription of DNA into RNA using the four ribonucleoside triphosphates as substrates.</text>
</comment>
<feature type="domain" description="DNA-directed RNA polymerase subunit 2 hybrid-binding" evidence="8">
    <location>
        <begin position="643"/>
        <end position="759"/>
    </location>
</feature>
<gene>
    <name evidence="13" type="primary">RPA2</name>
    <name evidence="13" type="ORF">A0H76_2606</name>
</gene>
<dbReference type="InterPro" id="IPR007641">
    <property type="entry name" value="RNA_pol_Rpb2_7"/>
</dbReference>
<keyword evidence="4 7" id="KW-0548">Nucleotidyltransferase</keyword>
<organism evidence="13 14">
    <name type="scientific">Hepatospora eriocheir</name>
    <dbReference type="NCBI Taxonomy" id="1081669"/>
    <lineage>
        <taxon>Eukaryota</taxon>
        <taxon>Fungi</taxon>
        <taxon>Fungi incertae sedis</taxon>
        <taxon>Microsporidia</taxon>
        <taxon>Hepatosporidae</taxon>
        <taxon>Hepatospora</taxon>
    </lineage>
</organism>
<evidence type="ECO:0000259" key="10">
    <source>
        <dbReference type="Pfam" id="PF04561"/>
    </source>
</evidence>
<keyword evidence="3 7" id="KW-0808">Transferase</keyword>
<dbReference type="GO" id="GO:0000428">
    <property type="term" value="C:DNA-directed RNA polymerase complex"/>
    <property type="evidence" value="ECO:0007669"/>
    <property type="project" value="UniProtKB-KW"/>
</dbReference>
<evidence type="ECO:0000259" key="8">
    <source>
        <dbReference type="Pfam" id="PF00562"/>
    </source>
</evidence>
<dbReference type="Pfam" id="PF04563">
    <property type="entry name" value="RNA_pol_Rpb2_1"/>
    <property type="match status" value="1"/>
</dbReference>
<evidence type="ECO:0000256" key="7">
    <source>
        <dbReference type="RuleBase" id="RU363031"/>
    </source>
</evidence>
<dbReference type="InterPro" id="IPR015712">
    <property type="entry name" value="DNA-dir_RNA_pol_su2"/>
</dbReference>
<dbReference type="Proteomes" id="UP000192501">
    <property type="component" value="Unassembled WGS sequence"/>
</dbReference>
<dbReference type="PANTHER" id="PTHR20856">
    <property type="entry name" value="DNA-DIRECTED RNA POLYMERASE I SUBUNIT 2"/>
    <property type="match status" value="1"/>
</dbReference>
<dbReference type="SUPFAM" id="SSF64484">
    <property type="entry name" value="beta and beta-prime subunits of DNA dependent RNA-polymerase"/>
    <property type="match status" value="1"/>
</dbReference>
<dbReference type="InterPro" id="IPR007121">
    <property type="entry name" value="RNA_pol_bsu_CS"/>
</dbReference>
<evidence type="ECO:0000313" key="13">
    <source>
        <dbReference type="EMBL" id="ORD99954.1"/>
    </source>
</evidence>
<dbReference type="InterPro" id="IPR007645">
    <property type="entry name" value="RNA_pol_Rpb2_3"/>
</dbReference>
<evidence type="ECO:0000256" key="1">
    <source>
        <dbReference type="ARBA" id="ARBA00006835"/>
    </source>
</evidence>
<sequence length="1075" mass="123898">MLKSHQIGDQHIAQFDALFEEKIIDNVVAKTTPLKLKNLRCVFENIEIQKPYKLIESVDRRLLPAECRQQNLTYGGQFYLKIKVTVDNITLIDEYKPVGTFPIMLKSKLCHLRDQTPNNLTKMNEDYTECGGMFIMNGYEKLIRFHIASKRNIPFTYKVKSKDKLYSGFVSVTRSVGDDEIGQRYEIRHCVNDDFHMKFYFQKRIYNIPLLIVLRALKNTSDEEIYNKLGKDPRILIFLEKNKNVDAYSRKECINYIGDRLKYPYRMNEALEAGREFINRLYPHLNSNEDKFNYIIYSLKNLIKVINGDVVVDDQDSPANHELYTEVQLFALCIREKLEEIKKVLTSKILKYLKKERDNLHASGNDESSTTNNSTTITTATFNDYILVSDIKKEQHNAIKEIFKKTDWSIGSKLDKLMKTGDITTMSCSDIMQTTGFSIVAERINYWRYASHFQSVSRGSFFTNLKVTTVRKLRPEAWGFFCPINTPDGTPCGLLNHLTVGCNVSSTKNTLNTSIFYELGLNPSVDFSKTCLFYNGRIMGSVDESNTFVYSLRRYRMLNDLKVEIIYESKENLASVIYVVDSVSMLLRQVINVKENKKEWIGIREQLFLDIETANFESNDVYYDINRFPYKEIDNLKMFSSLAGCISFGDHNPSPRNMYQCQMAKQTMGFYAYNSHIRTDNKAYQINYLQQPIVHTYNNKTFEPYPLGYNCVVAVLSYTAYDMEDAVILNKASVDRGMFKGYVISSQKINLEKHSLIIKISDVGDVIKENDIVLKYEYDGVELFKRYDHSDTGVVEKVLIYDNGSPSITIIYRHLRVPTIGDKFCSRHGQKGVCSVLWPEENMPFTEKGTRPDIIINPHAFPSRMTIGMLLESMVGKVGAQDGKFIDSTIFTKNSYFDLNQEVTDLNKFIKDSSKTNIGKELKDLGFNYFGNEPMYSGVFGTEFRTDIFIGVVYYQRLKHMVGDKYQVRTSGPIIPTTNQPVGGRSKKGGIRFGEMERDALISHGTSYLLKDRLMNCSDKAKFNYCGNCKSILFSNNLKCNCGGRIFKEIEMPYVFKYLCVEMLSMNIKVLLDVE</sequence>
<protein>
    <recommendedName>
        <fullName evidence="7">DNA-directed RNA polymerase subunit beta</fullName>
        <ecNumber evidence="7">2.7.7.6</ecNumber>
    </recommendedName>
</protein>
<dbReference type="Pfam" id="PF00562">
    <property type="entry name" value="RNA_pol_Rpb2_6"/>
    <property type="match status" value="2"/>
</dbReference>
<evidence type="ECO:0000256" key="6">
    <source>
        <dbReference type="RuleBase" id="RU000434"/>
    </source>
</evidence>
<comment type="caution">
    <text evidence="13">The sequence shown here is derived from an EMBL/GenBank/DDBJ whole genome shotgun (WGS) entry which is preliminary data.</text>
</comment>
<evidence type="ECO:0000256" key="5">
    <source>
        <dbReference type="ARBA" id="ARBA00023163"/>
    </source>
</evidence>
<dbReference type="InterPro" id="IPR007120">
    <property type="entry name" value="DNA-dir_RNAP_su2_dom"/>
</dbReference>
<evidence type="ECO:0000256" key="2">
    <source>
        <dbReference type="ARBA" id="ARBA00022478"/>
    </source>
</evidence>
<dbReference type="EMBL" id="LTAI01000085">
    <property type="protein sequence ID" value="ORD99954.1"/>
    <property type="molecule type" value="Genomic_DNA"/>
</dbReference>
<dbReference type="Gene3D" id="2.40.270.10">
    <property type="entry name" value="DNA-directed RNA polymerase, subunit 2, domain 6"/>
    <property type="match status" value="2"/>
</dbReference>
<dbReference type="Pfam" id="PF04561">
    <property type="entry name" value="RNA_pol_Rpb2_2"/>
    <property type="match status" value="1"/>
</dbReference>
<dbReference type="GO" id="GO:0003899">
    <property type="term" value="F:DNA-directed RNA polymerase activity"/>
    <property type="evidence" value="ECO:0007669"/>
    <property type="project" value="UniProtKB-EC"/>
</dbReference>
<dbReference type="VEuPathDB" id="MicrosporidiaDB:HERIO_243"/>
<accession>A0A1X0QJS9</accession>
<feature type="domain" description="DNA-directed RNA polymerase subunit 2 hybrid-binding" evidence="8">
    <location>
        <begin position="786"/>
        <end position="987"/>
    </location>
</feature>
<evidence type="ECO:0000256" key="4">
    <source>
        <dbReference type="ARBA" id="ARBA00022695"/>
    </source>
</evidence>
<name>A0A1X0QJS9_9MICR</name>
<dbReference type="InterPro" id="IPR037033">
    <property type="entry name" value="DNA-dir_RNAP_su2_hyb_sf"/>
</dbReference>
<dbReference type="VEuPathDB" id="MicrosporidiaDB:A0H76_2606"/>
<reference evidence="13 14" key="1">
    <citation type="journal article" date="2017" name="Environ. Microbiol.">
        <title>Decay of the glycolytic pathway and adaptation to intranuclear parasitism within Enterocytozoonidae microsporidia.</title>
        <authorList>
            <person name="Wiredu Boakye D."/>
            <person name="Jaroenlak P."/>
            <person name="Prachumwat A."/>
            <person name="Williams T.A."/>
            <person name="Bateman K.S."/>
            <person name="Itsathitphaisarn O."/>
            <person name="Sritunyalucksana K."/>
            <person name="Paszkiewicz K.H."/>
            <person name="Moore K.A."/>
            <person name="Stentiford G.D."/>
            <person name="Williams B.A."/>
        </authorList>
    </citation>
    <scope>NUCLEOTIDE SEQUENCE [LARGE SCALE GENOMIC DNA]</scope>
    <source>
        <strain evidence="14">canceri</strain>
    </source>
</reference>
<feature type="domain" description="RNA polymerase Rpb2" evidence="12">
    <location>
        <begin position="440"/>
        <end position="504"/>
    </location>
</feature>
<dbReference type="EC" id="2.7.7.6" evidence="7"/>
<dbReference type="InterPro" id="IPR007644">
    <property type="entry name" value="RNA_pol_bsu_protrusion"/>
</dbReference>
<proteinExistence type="inferred from homology"/>
<dbReference type="Pfam" id="PF04560">
    <property type="entry name" value="RNA_pol_Rpb2_7"/>
    <property type="match status" value="1"/>
</dbReference>
<keyword evidence="2 7" id="KW-0240">DNA-directed RNA polymerase</keyword>
<dbReference type="GO" id="GO:0032549">
    <property type="term" value="F:ribonucleoside binding"/>
    <property type="evidence" value="ECO:0007669"/>
    <property type="project" value="InterPro"/>
</dbReference>